<gene>
    <name evidence="5 7" type="primary">rplD</name>
    <name evidence="7" type="ORF">WG616_02095</name>
</gene>
<dbReference type="Proteomes" id="UP001460679">
    <property type="component" value="Chromosome"/>
</dbReference>
<dbReference type="HAMAP" id="MF_01328_B">
    <property type="entry name" value="Ribosomal_uL4_B"/>
    <property type="match status" value="1"/>
</dbReference>
<dbReference type="SUPFAM" id="SSF52166">
    <property type="entry name" value="Ribosomal protein L4"/>
    <property type="match status" value="1"/>
</dbReference>
<comment type="function">
    <text evidence="5">One of the primary rRNA binding proteins, this protein initially binds near the 5'-end of the 23S rRNA. It is important during the early stages of 50S assembly. It makes multiple contacts with different domains of the 23S rRNA in the assembled 50S subunit and ribosome.</text>
</comment>
<dbReference type="PANTHER" id="PTHR10746:SF6">
    <property type="entry name" value="LARGE RIBOSOMAL SUBUNIT PROTEIN UL4M"/>
    <property type="match status" value="1"/>
</dbReference>
<keyword evidence="2 5" id="KW-0689">Ribosomal protein</keyword>
<proteinExistence type="inferred from homology"/>
<evidence type="ECO:0000256" key="3">
    <source>
        <dbReference type="ARBA" id="ARBA00023274"/>
    </source>
</evidence>
<keyword evidence="3 5" id="KW-0687">Ribonucleoprotein</keyword>
<dbReference type="Pfam" id="PF00573">
    <property type="entry name" value="Ribosomal_L4"/>
    <property type="match status" value="1"/>
</dbReference>
<comment type="function">
    <text evidence="5">Forms part of the polypeptide exit tunnel.</text>
</comment>
<dbReference type="GO" id="GO:0005840">
    <property type="term" value="C:ribosome"/>
    <property type="evidence" value="ECO:0007669"/>
    <property type="project" value="UniProtKB-KW"/>
</dbReference>
<dbReference type="EMBL" id="CP148066">
    <property type="protein sequence ID" value="WXL28144.1"/>
    <property type="molecule type" value="Genomic_DNA"/>
</dbReference>
<dbReference type="InterPro" id="IPR002136">
    <property type="entry name" value="Ribosomal_uL4"/>
</dbReference>
<keyword evidence="8" id="KW-1185">Reference proteome</keyword>
<evidence type="ECO:0000256" key="5">
    <source>
        <dbReference type="HAMAP-Rule" id="MF_01328"/>
    </source>
</evidence>
<evidence type="ECO:0000313" key="8">
    <source>
        <dbReference type="Proteomes" id="UP001460679"/>
    </source>
</evidence>
<evidence type="ECO:0000256" key="2">
    <source>
        <dbReference type="ARBA" id="ARBA00022980"/>
    </source>
</evidence>
<organism evidence="7 8">
    <name type="scientific">[Mycoplasma] gypis</name>
    <dbReference type="NCBI Taxonomy" id="92404"/>
    <lineage>
        <taxon>Bacteria</taxon>
        <taxon>Bacillati</taxon>
        <taxon>Mycoplasmatota</taxon>
        <taxon>Mycoplasmoidales</taxon>
        <taxon>Metamycoplasmataceae</taxon>
        <taxon>Metamycoplasma</taxon>
    </lineage>
</organism>
<accession>A0ABZ2RV06</accession>
<dbReference type="InterPro" id="IPR013005">
    <property type="entry name" value="Ribosomal_uL4-like"/>
</dbReference>
<name>A0ABZ2RV06_9BACT</name>
<sequence>MAETKTKKTVTKDSKPNVDVVKSESKSLTFSAKALPERLFGLEEVHTQAIFDTILSDRASKRFSTHKVKNRGEVSGTGKKPWRQKRTGRARAGSMRSPIFVGGGRAFGPTTAKNYSLKVNKKVRALAVKSALSQLAKAQQVFLHEFKLNEVSTKELARQLNEANLSDSKVLIVSSDLNVFLSARNLQNVETVKVTSLSVEKLLATDVLVISNDDVQRLEGLVK</sequence>
<reference evidence="7" key="1">
    <citation type="submission" date="2024-03" db="EMBL/GenBank/DDBJ databases">
        <title>Complete genome sequence of Mycoplasma gypis type strain B1/T1.</title>
        <authorList>
            <person name="Spergser J."/>
        </authorList>
    </citation>
    <scope>NUCLEOTIDE SEQUENCE [LARGE SCALE GENOMIC DNA]</scope>
    <source>
        <strain evidence="7">B1/T1</strain>
    </source>
</reference>
<protein>
    <recommendedName>
        <fullName evidence="4 5">Large ribosomal subunit protein uL4</fullName>
    </recommendedName>
</protein>
<feature type="region of interest" description="Disordered" evidence="6">
    <location>
        <begin position="66"/>
        <end position="91"/>
    </location>
</feature>
<keyword evidence="5" id="KW-0699">rRNA-binding</keyword>
<dbReference type="Gene3D" id="3.40.1370.10">
    <property type="match status" value="1"/>
</dbReference>
<comment type="similarity">
    <text evidence="1 5">Belongs to the universal ribosomal protein uL4 family.</text>
</comment>
<evidence type="ECO:0000313" key="7">
    <source>
        <dbReference type="EMBL" id="WXL28144.1"/>
    </source>
</evidence>
<evidence type="ECO:0000256" key="4">
    <source>
        <dbReference type="ARBA" id="ARBA00035244"/>
    </source>
</evidence>
<evidence type="ECO:0000256" key="6">
    <source>
        <dbReference type="SAM" id="MobiDB-lite"/>
    </source>
</evidence>
<evidence type="ECO:0000256" key="1">
    <source>
        <dbReference type="ARBA" id="ARBA00010528"/>
    </source>
</evidence>
<feature type="compositionally biased region" description="Basic residues" evidence="6">
    <location>
        <begin position="80"/>
        <end position="89"/>
    </location>
</feature>
<dbReference type="RefSeq" id="WP_205498386.1">
    <property type="nucleotide sequence ID" value="NZ_CP148066.1"/>
</dbReference>
<keyword evidence="5" id="KW-0694">RNA-binding</keyword>
<dbReference type="NCBIfam" id="TIGR03953">
    <property type="entry name" value="rplD_bact"/>
    <property type="match status" value="1"/>
</dbReference>
<dbReference type="InterPro" id="IPR023574">
    <property type="entry name" value="Ribosomal_uL4_dom_sf"/>
</dbReference>
<dbReference type="PANTHER" id="PTHR10746">
    <property type="entry name" value="50S RIBOSOMAL PROTEIN L4"/>
    <property type="match status" value="1"/>
</dbReference>
<comment type="subunit">
    <text evidence="5">Part of the 50S ribosomal subunit.</text>
</comment>